<evidence type="ECO:0000313" key="2">
    <source>
        <dbReference type="EMBL" id="QSS52936.1"/>
    </source>
</evidence>
<sequence>MRKLRRQQEKKKKKKNKINPALQRFAPDANCTMSTEPIVVEERVNTVNGTYVHSRVNIQYAMGRERNHGER</sequence>
<organism evidence="2 3">
    <name type="scientific">Ajellomyces capsulatus (strain H88)</name>
    <name type="common">Darling's disease fungus</name>
    <name type="synonym">Histoplasma capsulatum</name>
    <dbReference type="NCBI Taxonomy" id="544711"/>
    <lineage>
        <taxon>Eukaryota</taxon>
        <taxon>Fungi</taxon>
        <taxon>Dikarya</taxon>
        <taxon>Ascomycota</taxon>
        <taxon>Pezizomycotina</taxon>
        <taxon>Eurotiomycetes</taxon>
        <taxon>Eurotiomycetidae</taxon>
        <taxon>Onygenales</taxon>
        <taxon>Ajellomycetaceae</taxon>
        <taxon>Histoplasma</taxon>
    </lineage>
</organism>
<name>A0A8A1LGA9_AJEC8</name>
<dbReference type="AlphaFoldDB" id="A0A8A1LGA9"/>
<protein>
    <submittedName>
        <fullName evidence="2">Uncharacterized protein</fullName>
    </submittedName>
</protein>
<feature type="region of interest" description="Disordered" evidence="1">
    <location>
        <begin position="1"/>
        <end position="20"/>
    </location>
</feature>
<proteinExistence type="predicted"/>
<evidence type="ECO:0000256" key="1">
    <source>
        <dbReference type="SAM" id="MobiDB-lite"/>
    </source>
</evidence>
<dbReference type="EMBL" id="CP069104">
    <property type="protein sequence ID" value="QSS52936.1"/>
    <property type="molecule type" value="Genomic_DNA"/>
</dbReference>
<dbReference type="VEuPathDB" id="FungiDB:I7I53_00024"/>
<accession>A0A8A1LGA9</accession>
<gene>
    <name evidence="2" type="ORF">I7I53_00024</name>
</gene>
<feature type="compositionally biased region" description="Basic residues" evidence="1">
    <location>
        <begin position="1"/>
        <end position="17"/>
    </location>
</feature>
<dbReference type="Proteomes" id="UP000663419">
    <property type="component" value="Chromosome 3"/>
</dbReference>
<evidence type="ECO:0000313" key="3">
    <source>
        <dbReference type="Proteomes" id="UP000663419"/>
    </source>
</evidence>
<reference evidence="2" key="1">
    <citation type="submission" date="2021-01" db="EMBL/GenBank/DDBJ databases">
        <title>Chromosome-level genome assembly of a human fungal pathogen reveals clustering of transcriptionally co-regulated genes.</title>
        <authorList>
            <person name="Voorhies M."/>
            <person name="Cohen S."/>
            <person name="Shea T.P."/>
            <person name="Petrus S."/>
            <person name="Munoz J.F."/>
            <person name="Poplawski S."/>
            <person name="Goldman W.E."/>
            <person name="Michael T."/>
            <person name="Cuomo C.A."/>
            <person name="Sil A."/>
            <person name="Beyhan S."/>
        </authorList>
    </citation>
    <scope>NUCLEOTIDE SEQUENCE</scope>
    <source>
        <strain evidence="2">H88</strain>
    </source>
</reference>